<comment type="caution">
    <text evidence="1">The sequence shown here is derived from an EMBL/GenBank/DDBJ whole genome shotgun (WGS) entry which is preliminary data.</text>
</comment>
<reference evidence="1 2" key="1">
    <citation type="journal article" date="2022" name="DNA Res.">
        <title>Chromosomal-level genome assembly of the orchid tree Bauhinia variegata (Leguminosae; Cercidoideae) supports the allotetraploid origin hypothesis of Bauhinia.</title>
        <authorList>
            <person name="Zhong Y."/>
            <person name="Chen Y."/>
            <person name="Zheng D."/>
            <person name="Pang J."/>
            <person name="Liu Y."/>
            <person name="Luo S."/>
            <person name="Meng S."/>
            <person name="Qian L."/>
            <person name="Wei D."/>
            <person name="Dai S."/>
            <person name="Zhou R."/>
        </authorList>
    </citation>
    <scope>NUCLEOTIDE SEQUENCE [LARGE SCALE GENOMIC DNA]</scope>
    <source>
        <strain evidence="1">BV-YZ2020</strain>
    </source>
</reference>
<dbReference type="Proteomes" id="UP000828941">
    <property type="component" value="Chromosome 5"/>
</dbReference>
<keyword evidence="2" id="KW-1185">Reference proteome</keyword>
<protein>
    <submittedName>
        <fullName evidence="1">Uncharacterized protein</fullName>
    </submittedName>
</protein>
<proteinExistence type="predicted"/>
<evidence type="ECO:0000313" key="1">
    <source>
        <dbReference type="EMBL" id="KAI4345597.1"/>
    </source>
</evidence>
<dbReference type="EMBL" id="CM039430">
    <property type="protein sequence ID" value="KAI4345597.1"/>
    <property type="molecule type" value="Genomic_DNA"/>
</dbReference>
<gene>
    <name evidence="1" type="ORF">L6164_012703</name>
</gene>
<name>A0ACB9P9W5_BAUVA</name>
<accession>A0ACB9P9W5</accession>
<organism evidence="1 2">
    <name type="scientific">Bauhinia variegata</name>
    <name type="common">Purple orchid tree</name>
    <name type="synonym">Phanera variegata</name>
    <dbReference type="NCBI Taxonomy" id="167791"/>
    <lineage>
        <taxon>Eukaryota</taxon>
        <taxon>Viridiplantae</taxon>
        <taxon>Streptophyta</taxon>
        <taxon>Embryophyta</taxon>
        <taxon>Tracheophyta</taxon>
        <taxon>Spermatophyta</taxon>
        <taxon>Magnoliopsida</taxon>
        <taxon>eudicotyledons</taxon>
        <taxon>Gunneridae</taxon>
        <taxon>Pentapetalae</taxon>
        <taxon>rosids</taxon>
        <taxon>fabids</taxon>
        <taxon>Fabales</taxon>
        <taxon>Fabaceae</taxon>
        <taxon>Cercidoideae</taxon>
        <taxon>Cercideae</taxon>
        <taxon>Bauhiniinae</taxon>
        <taxon>Bauhinia</taxon>
    </lineage>
</organism>
<evidence type="ECO:0000313" key="2">
    <source>
        <dbReference type="Proteomes" id="UP000828941"/>
    </source>
</evidence>
<sequence>MVAMVCHGLQSCLESQLVESRTLRLKFPTPKPLPSQPIDLALKNCFWDSNPNGHCDENSNKAIDNNNMGGGWSFLQALPNVSSQGTKDKDNVYVHPQVKHSKVLLCQKSLEMCTENLGNETGTDIIDDNINLISSLSTSPSSSSSSSSSSDYVSDGDSPTWEQVKSHQLLGEKKVRTRNFPPPLTTIRGSESLRVRPHREDGRLVIEAVKVPSSASCFQAERSHGRLRLCFLTSPFLCFDPQEAQENEPNNEGLEEEFESEMKEQTQEEEEDEEEEDEEEYEEKGEEEDTDGCGYEELNANSSKVGGEIRQEKYERPSRCKEGDHENNYELLNWEPLWVATS</sequence>